<dbReference type="EMBL" id="CM023471">
    <property type="protein sequence ID" value="KAH7965387.1"/>
    <property type="molecule type" value="Genomic_DNA"/>
</dbReference>
<protein>
    <submittedName>
        <fullName evidence="1">Uncharacterized protein</fullName>
    </submittedName>
</protein>
<accession>A0ACB8DB53</accession>
<organism evidence="1 2">
    <name type="scientific">Dermacentor silvarum</name>
    <name type="common">Tick</name>
    <dbReference type="NCBI Taxonomy" id="543639"/>
    <lineage>
        <taxon>Eukaryota</taxon>
        <taxon>Metazoa</taxon>
        <taxon>Ecdysozoa</taxon>
        <taxon>Arthropoda</taxon>
        <taxon>Chelicerata</taxon>
        <taxon>Arachnida</taxon>
        <taxon>Acari</taxon>
        <taxon>Parasitiformes</taxon>
        <taxon>Ixodida</taxon>
        <taxon>Ixodoidea</taxon>
        <taxon>Ixodidae</taxon>
        <taxon>Rhipicephalinae</taxon>
        <taxon>Dermacentor</taxon>
    </lineage>
</organism>
<evidence type="ECO:0000313" key="2">
    <source>
        <dbReference type="Proteomes" id="UP000821865"/>
    </source>
</evidence>
<comment type="caution">
    <text evidence="1">The sequence shown here is derived from an EMBL/GenBank/DDBJ whole genome shotgun (WGS) entry which is preliminary data.</text>
</comment>
<sequence>MKAGACALLYDFSRFDHQPTSDEVIFQGVTFERAEAATWWQRSDLVLFEKLLERGFRNATITSPPGLGEQQTFKATGGLMSGLESTFAIRNGWNAVLGETAKDLANRFRGHNRKLDTWQIVRGDDTQVVSDSYLDVLVVKLGYDVLGAEANDSKFTLRPGRTKFLRVKTSDRTRAYPCRTIPLLFQRRPWSTRPPTGDASLTRITKVGSVLAGHPTDPV</sequence>
<keyword evidence="2" id="KW-1185">Reference proteome</keyword>
<gene>
    <name evidence="1" type="ORF">HPB49_007037</name>
</gene>
<evidence type="ECO:0000313" key="1">
    <source>
        <dbReference type="EMBL" id="KAH7965387.1"/>
    </source>
</evidence>
<proteinExistence type="predicted"/>
<dbReference type="Proteomes" id="UP000821865">
    <property type="component" value="Chromosome 2"/>
</dbReference>
<reference evidence="1" key="1">
    <citation type="submission" date="2020-05" db="EMBL/GenBank/DDBJ databases">
        <title>Large-scale comparative analyses of tick genomes elucidate their genetic diversity and vector capacities.</title>
        <authorList>
            <person name="Jia N."/>
            <person name="Wang J."/>
            <person name="Shi W."/>
            <person name="Du L."/>
            <person name="Sun Y."/>
            <person name="Zhan W."/>
            <person name="Jiang J."/>
            <person name="Wang Q."/>
            <person name="Zhang B."/>
            <person name="Ji P."/>
            <person name="Sakyi L.B."/>
            <person name="Cui X."/>
            <person name="Yuan T."/>
            <person name="Jiang B."/>
            <person name="Yang W."/>
            <person name="Lam T.T.-Y."/>
            <person name="Chang Q."/>
            <person name="Ding S."/>
            <person name="Wang X."/>
            <person name="Zhu J."/>
            <person name="Ruan X."/>
            <person name="Zhao L."/>
            <person name="Wei J."/>
            <person name="Que T."/>
            <person name="Du C."/>
            <person name="Cheng J."/>
            <person name="Dai P."/>
            <person name="Han X."/>
            <person name="Huang E."/>
            <person name="Gao Y."/>
            <person name="Liu J."/>
            <person name="Shao H."/>
            <person name="Ye R."/>
            <person name="Li L."/>
            <person name="Wei W."/>
            <person name="Wang X."/>
            <person name="Wang C."/>
            <person name="Yang T."/>
            <person name="Huo Q."/>
            <person name="Li W."/>
            <person name="Guo W."/>
            <person name="Chen H."/>
            <person name="Zhou L."/>
            <person name="Ni X."/>
            <person name="Tian J."/>
            <person name="Zhou Y."/>
            <person name="Sheng Y."/>
            <person name="Liu T."/>
            <person name="Pan Y."/>
            <person name="Xia L."/>
            <person name="Li J."/>
            <person name="Zhao F."/>
            <person name="Cao W."/>
        </authorList>
    </citation>
    <scope>NUCLEOTIDE SEQUENCE</scope>
    <source>
        <strain evidence="1">Dsil-2018</strain>
    </source>
</reference>
<name>A0ACB8DB53_DERSI</name>